<keyword evidence="1" id="KW-0472">Membrane</keyword>
<dbReference type="AlphaFoldDB" id="A0ABD1GU26"/>
<protein>
    <submittedName>
        <fullName evidence="2">Uncharacterized protein</fullName>
    </submittedName>
</protein>
<keyword evidence="1" id="KW-0812">Transmembrane</keyword>
<evidence type="ECO:0000313" key="2">
    <source>
        <dbReference type="EMBL" id="KAL1546633.1"/>
    </source>
</evidence>
<evidence type="ECO:0000256" key="1">
    <source>
        <dbReference type="SAM" id="Phobius"/>
    </source>
</evidence>
<evidence type="ECO:0000313" key="3">
    <source>
        <dbReference type="Proteomes" id="UP001567538"/>
    </source>
</evidence>
<keyword evidence="1" id="KW-1133">Transmembrane helix</keyword>
<dbReference type="Proteomes" id="UP001567538">
    <property type="component" value="Unassembled WGS sequence"/>
</dbReference>
<keyword evidence="3" id="KW-1185">Reference proteome</keyword>
<comment type="caution">
    <text evidence="2">The sequence shown here is derived from an EMBL/GenBank/DDBJ whole genome shotgun (WGS) entry which is preliminary data.</text>
</comment>
<gene>
    <name evidence="2" type="ORF">AAHA92_23205</name>
</gene>
<proteinExistence type="predicted"/>
<sequence>MIKKLLAMKNFSPQKENRFRSSEAMSHHIPPAFIRGAFENVRLSGRSVGASMVAGAVDDEGGAGEARGSCSINIYINNDVQGINNSLLLGSEMRMGDPGVSLSLEGLDLDRGIRLVTKNKATDSTTRLILLLAFVALIISIFAYFLA</sequence>
<feature type="transmembrane region" description="Helical" evidence="1">
    <location>
        <begin position="128"/>
        <end position="146"/>
    </location>
</feature>
<reference evidence="2 3" key="1">
    <citation type="submission" date="2024-06" db="EMBL/GenBank/DDBJ databases">
        <title>A chromosome level genome sequence of Diviner's sage (Salvia divinorum).</title>
        <authorList>
            <person name="Ford S.A."/>
            <person name="Ro D.-K."/>
            <person name="Ness R.W."/>
            <person name="Phillips M.A."/>
        </authorList>
    </citation>
    <scope>NUCLEOTIDE SEQUENCE [LARGE SCALE GENOMIC DNA]</scope>
    <source>
        <strain evidence="2">SAF-2024a</strain>
        <tissue evidence="2">Leaf</tissue>
    </source>
</reference>
<name>A0ABD1GU26_SALDI</name>
<dbReference type="EMBL" id="JBEAFC010000008">
    <property type="protein sequence ID" value="KAL1546633.1"/>
    <property type="molecule type" value="Genomic_DNA"/>
</dbReference>
<accession>A0ABD1GU26</accession>
<organism evidence="2 3">
    <name type="scientific">Salvia divinorum</name>
    <name type="common">Maria pastora</name>
    <name type="synonym">Diviner's sage</name>
    <dbReference type="NCBI Taxonomy" id="28513"/>
    <lineage>
        <taxon>Eukaryota</taxon>
        <taxon>Viridiplantae</taxon>
        <taxon>Streptophyta</taxon>
        <taxon>Embryophyta</taxon>
        <taxon>Tracheophyta</taxon>
        <taxon>Spermatophyta</taxon>
        <taxon>Magnoliopsida</taxon>
        <taxon>eudicotyledons</taxon>
        <taxon>Gunneridae</taxon>
        <taxon>Pentapetalae</taxon>
        <taxon>asterids</taxon>
        <taxon>lamiids</taxon>
        <taxon>Lamiales</taxon>
        <taxon>Lamiaceae</taxon>
        <taxon>Nepetoideae</taxon>
        <taxon>Mentheae</taxon>
        <taxon>Salviinae</taxon>
        <taxon>Salvia</taxon>
        <taxon>Salvia subgen. Calosphace</taxon>
    </lineage>
</organism>